<evidence type="ECO:0000313" key="3">
    <source>
        <dbReference type="Proteomes" id="UP000297910"/>
    </source>
</evidence>
<feature type="compositionally biased region" description="Basic and acidic residues" evidence="1">
    <location>
        <begin position="10"/>
        <end position="21"/>
    </location>
</feature>
<dbReference type="AlphaFoldDB" id="A0A4Z1FFV4"/>
<gene>
    <name evidence="2" type="ORF">BPAE_0289g00050</name>
</gene>
<keyword evidence="3" id="KW-1185">Reference proteome</keyword>
<reference evidence="2 3" key="1">
    <citation type="submission" date="2017-12" db="EMBL/GenBank/DDBJ databases">
        <title>Comparative genomics of Botrytis spp.</title>
        <authorList>
            <person name="Valero-Jimenez C.A."/>
            <person name="Tapia P."/>
            <person name="Veloso J."/>
            <person name="Silva-Moreno E."/>
            <person name="Staats M."/>
            <person name="Valdes J.H."/>
            <person name="Van Kan J.A.L."/>
        </authorList>
    </citation>
    <scope>NUCLEOTIDE SEQUENCE [LARGE SCALE GENOMIC DNA]</scope>
    <source>
        <strain evidence="2 3">Bp0003</strain>
    </source>
</reference>
<protein>
    <submittedName>
        <fullName evidence="2">Uncharacterized protein</fullName>
    </submittedName>
</protein>
<proteinExistence type="predicted"/>
<sequence length="157" mass="17675">MKAEEEELCKEEAIESKEENSRHKRDPVNENMEAISKTDEDEASPRDTESSDQLRVKRPTFVESGSVEKAAKELTEAEDTVTKFKILLGDIRPSEPQNLERKAGLGILSHELQKIANNWCLASITKKQSLRSKSSGAPNIKRVSEYKLKGIPEPVIR</sequence>
<feature type="compositionally biased region" description="Basic and acidic residues" evidence="1">
    <location>
        <begin position="43"/>
        <end position="55"/>
    </location>
</feature>
<comment type="caution">
    <text evidence="2">The sequence shown here is derived from an EMBL/GenBank/DDBJ whole genome shotgun (WGS) entry which is preliminary data.</text>
</comment>
<organism evidence="2 3">
    <name type="scientific">Botrytis paeoniae</name>
    <dbReference type="NCBI Taxonomy" id="278948"/>
    <lineage>
        <taxon>Eukaryota</taxon>
        <taxon>Fungi</taxon>
        <taxon>Dikarya</taxon>
        <taxon>Ascomycota</taxon>
        <taxon>Pezizomycotina</taxon>
        <taxon>Leotiomycetes</taxon>
        <taxon>Helotiales</taxon>
        <taxon>Sclerotiniaceae</taxon>
        <taxon>Botrytis</taxon>
    </lineage>
</organism>
<dbReference type="EMBL" id="PQXI01000288">
    <property type="protein sequence ID" value="TGO20507.1"/>
    <property type="molecule type" value="Genomic_DNA"/>
</dbReference>
<evidence type="ECO:0000313" key="2">
    <source>
        <dbReference type="EMBL" id="TGO20507.1"/>
    </source>
</evidence>
<evidence type="ECO:0000256" key="1">
    <source>
        <dbReference type="SAM" id="MobiDB-lite"/>
    </source>
</evidence>
<accession>A0A4Z1FFV4</accession>
<dbReference type="Proteomes" id="UP000297910">
    <property type="component" value="Unassembled WGS sequence"/>
</dbReference>
<feature type="region of interest" description="Disordered" evidence="1">
    <location>
        <begin position="1"/>
        <end position="62"/>
    </location>
</feature>
<name>A0A4Z1FFV4_9HELO</name>